<accession>A0A9W7GF19</accession>
<feature type="transmembrane region" description="Helical" evidence="1">
    <location>
        <begin position="96"/>
        <end position="113"/>
    </location>
</feature>
<evidence type="ECO:0000313" key="3">
    <source>
        <dbReference type="Proteomes" id="UP001165065"/>
    </source>
</evidence>
<keyword evidence="1" id="KW-0472">Membrane</keyword>
<gene>
    <name evidence="2" type="ORF">TrCOL_g2914</name>
</gene>
<feature type="transmembrane region" description="Helical" evidence="1">
    <location>
        <begin position="118"/>
        <end position="135"/>
    </location>
</feature>
<feature type="transmembrane region" description="Helical" evidence="1">
    <location>
        <begin position="20"/>
        <end position="37"/>
    </location>
</feature>
<protein>
    <submittedName>
        <fullName evidence="2">Uncharacterized protein</fullName>
    </submittedName>
</protein>
<dbReference type="Proteomes" id="UP001165065">
    <property type="component" value="Unassembled WGS sequence"/>
</dbReference>
<keyword evidence="1" id="KW-0812">Transmembrane</keyword>
<dbReference type="EMBL" id="BRYA01001458">
    <property type="protein sequence ID" value="GMI43643.1"/>
    <property type="molecule type" value="Genomic_DNA"/>
</dbReference>
<feature type="transmembrane region" description="Helical" evidence="1">
    <location>
        <begin position="58"/>
        <end position="76"/>
    </location>
</feature>
<keyword evidence="1" id="KW-1133">Transmembrane helix</keyword>
<name>A0A9W7GF19_9STRA</name>
<sequence>MSQFSFPSALQTTLDVDPALPLYNYFVLVPFLALASYESYRMVHFLGDQNWRFRLSCFYSHLVTLTLLSISWSHISHHTLLYLSTSFPLPPGLPDLAEVTLPYLTVLNSVALVTTRHVSDFIAALFTGLMAFLIFSDNSDIITPLENQPVTIFRVWNNVYIHYVPAGVLRLVGGGEVEGNFSDKCLVAAVSLILLWLCCFWNFFDDAYGLALKNPSQNKNGKKEMVRDRIILWCGAAAAGLTAWKIWGPLSP</sequence>
<evidence type="ECO:0000256" key="1">
    <source>
        <dbReference type="SAM" id="Phobius"/>
    </source>
</evidence>
<keyword evidence="3" id="KW-1185">Reference proteome</keyword>
<evidence type="ECO:0000313" key="2">
    <source>
        <dbReference type="EMBL" id="GMI43643.1"/>
    </source>
</evidence>
<dbReference type="OrthoDB" id="191982at2759"/>
<organism evidence="2 3">
    <name type="scientific">Triparma columacea</name>
    <dbReference type="NCBI Taxonomy" id="722753"/>
    <lineage>
        <taxon>Eukaryota</taxon>
        <taxon>Sar</taxon>
        <taxon>Stramenopiles</taxon>
        <taxon>Ochrophyta</taxon>
        <taxon>Bolidophyceae</taxon>
        <taxon>Parmales</taxon>
        <taxon>Triparmaceae</taxon>
        <taxon>Triparma</taxon>
    </lineage>
</organism>
<feature type="transmembrane region" description="Helical" evidence="1">
    <location>
        <begin position="230"/>
        <end position="247"/>
    </location>
</feature>
<dbReference type="AlphaFoldDB" id="A0A9W7GF19"/>
<reference evidence="3" key="1">
    <citation type="journal article" date="2023" name="Commun. Biol.">
        <title>Genome analysis of Parmales, the sister group of diatoms, reveals the evolutionary specialization of diatoms from phago-mixotrophs to photoautotrophs.</title>
        <authorList>
            <person name="Ban H."/>
            <person name="Sato S."/>
            <person name="Yoshikawa S."/>
            <person name="Yamada K."/>
            <person name="Nakamura Y."/>
            <person name="Ichinomiya M."/>
            <person name="Sato N."/>
            <person name="Blanc-Mathieu R."/>
            <person name="Endo H."/>
            <person name="Kuwata A."/>
            <person name="Ogata H."/>
        </authorList>
    </citation>
    <scope>NUCLEOTIDE SEQUENCE [LARGE SCALE GENOMIC DNA]</scope>
</reference>
<comment type="caution">
    <text evidence="2">The sequence shown here is derived from an EMBL/GenBank/DDBJ whole genome shotgun (WGS) entry which is preliminary data.</text>
</comment>
<feature type="transmembrane region" description="Helical" evidence="1">
    <location>
        <begin position="185"/>
        <end position="204"/>
    </location>
</feature>
<proteinExistence type="predicted"/>